<dbReference type="EMBL" id="RXGB01007393">
    <property type="protein sequence ID" value="TMW85504.1"/>
    <property type="molecule type" value="Genomic_DNA"/>
</dbReference>
<comment type="caution">
    <text evidence="2">The sequence shown here is derived from an EMBL/GenBank/DDBJ whole genome shotgun (WGS) entry which is preliminary data.</text>
</comment>
<reference evidence="2" key="1">
    <citation type="submission" date="2019-05" db="EMBL/GenBank/DDBJ databases">
        <title>The de novo reference genome and transcriptome assemblies of the wild tomato species Solanum chilense.</title>
        <authorList>
            <person name="Stam R."/>
            <person name="Nosenko T."/>
            <person name="Hoerger A.C."/>
            <person name="Stephan W."/>
            <person name="Seidel M.A."/>
            <person name="Kuhn J.M.M."/>
            <person name="Haberer G."/>
            <person name="Tellier A."/>
        </authorList>
    </citation>
    <scope>NUCLEOTIDE SEQUENCE</scope>
    <source>
        <tissue evidence="2">Mature leaves</tissue>
    </source>
</reference>
<feature type="compositionally biased region" description="Basic and acidic residues" evidence="1">
    <location>
        <begin position="222"/>
        <end position="252"/>
    </location>
</feature>
<feature type="region of interest" description="Disordered" evidence="1">
    <location>
        <begin position="189"/>
        <end position="398"/>
    </location>
</feature>
<evidence type="ECO:0000313" key="2">
    <source>
        <dbReference type="EMBL" id="TMW85504.1"/>
    </source>
</evidence>
<feature type="compositionally biased region" description="Pro residues" evidence="1">
    <location>
        <begin position="343"/>
        <end position="367"/>
    </location>
</feature>
<proteinExistence type="predicted"/>
<protein>
    <submittedName>
        <fullName evidence="2">Uncharacterized protein</fullName>
    </submittedName>
</protein>
<sequence length="417" mass="46050">MEMENWSSGNNNKASMQQPEKKHDDTKPLMKVKTSGLSPSSSPLSSPTSSESSSLELSNSRKDPLGDADASSSSPDHVPNQTPQWSMISASPRGEEPPQFPDFFPQNPDWNVANPGPMKSPPTHNNNMGHPPGYDPNRIPSSIFSSKPNSSGMEWSTASNESLFSIHMGNNSFSRDQFNMMYRSGELLKPEEWSNSPYNNAPDVKSNDKKNLPPNLPPLVEMAKDKEVKSETKMESPRMQEKIIESENHENNNIKVNKTSNVDEVQHSPSALNKSDEFLHSASTLNKSDGKAVSQFEASYASSPRLSNESGNSSSSFAFPLLLNDAGKTGSLKAPSAKMERPQPQPQPQHQPQPQPKTQPQPQPQPKYEPDSEPQMQPQSLQQSQSYTKSESKQAESLPKLGATSWFSCFSCWPRCC</sequence>
<organism evidence="2">
    <name type="scientific">Solanum chilense</name>
    <name type="common">Tomato</name>
    <name type="synonym">Lycopersicon chilense</name>
    <dbReference type="NCBI Taxonomy" id="4083"/>
    <lineage>
        <taxon>Eukaryota</taxon>
        <taxon>Viridiplantae</taxon>
        <taxon>Streptophyta</taxon>
        <taxon>Embryophyta</taxon>
        <taxon>Tracheophyta</taxon>
        <taxon>Spermatophyta</taxon>
        <taxon>Magnoliopsida</taxon>
        <taxon>eudicotyledons</taxon>
        <taxon>Gunneridae</taxon>
        <taxon>Pentapetalae</taxon>
        <taxon>asterids</taxon>
        <taxon>lamiids</taxon>
        <taxon>Solanales</taxon>
        <taxon>Solanaceae</taxon>
        <taxon>Solanoideae</taxon>
        <taxon>Solaneae</taxon>
        <taxon>Solanum</taxon>
        <taxon>Solanum subgen. Lycopersicon</taxon>
    </lineage>
</organism>
<name>A0A6N2AV91_SOLCI</name>
<feature type="compositionally biased region" description="Polar residues" evidence="1">
    <location>
        <begin position="1"/>
        <end position="18"/>
    </location>
</feature>
<evidence type="ECO:0000256" key="1">
    <source>
        <dbReference type="SAM" id="MobiDB-lite"/>
    </source>
</evidence>
<dbReference type="PANTHER" id="PTHR33673">
    <property type="entry name" value="SUPPRESSOR SRP40-LIKE PROTEIN"/>
    <property type="match status" value="1"/>
</dbReference>
<feature type="compositionally biased region" description="Low complexity" evidence="1">
    <location>
        <begin position="139"/>
        <end position="151"/>
    </location>
</feature>
<feature type="compositionally biased region" description="Basic and acidic residues" evidence="1">
    <location>
        <begin position="19"/>
        <end position="28"/>
    </location>
</feature>
<feature type="compositionally biased region" description="Polar residues" evidence="1">
    <location>
        <begin position="70"/>
        <end position="89"/>
    </location>
</feature>
<feature type="compositionally biased region" description="Low complexity" evidence="1">
    <location>
        <begin position="35"/>
        <end position="58"/>
    </location>
</feature>
<feature type="compositionally biased region" description="Polar residues" evidence="1">
    <location>
        <begin position="255"/>
        <end position="273"/>
    </location>
</feature>
<dbReference type="AlphaFoldDB" id="A0A6N2AV91"/>
<accession>A0A6N2AV91</accession>
<dbReference type="PANTHER" id="PTHR33673:SF36">
    <property type="entry name" value="MYB-LIKE PROTEIN Q"/>
    <property type="match status" value="1"/>
</dbReference>
<feature type="compositionally biased region" description="Low complexity" evidence="1">
    <location>
        <begin position="302"/>
        <end position="316"/>
    </location>
</feature>
<gene>
    <name evidence="2" type="ORF">EJD97_023043</name>
</gene>
<feature type="compositionally biased region" description="Low complexity" evidence="1">
    <location>
        <begin position="373"/>
        <end position="386"/>
    </location>
</feature>
<feature type="region of interest" description="Disordered" evidence="1">
    <location>
        <begin position="1"/>
        <end position="157"/>
    </location>
</feature>